<accession>X1JQ26</accession>
<evidence type="ECO:0000256" key="1">
    <source>
        <dbReference type="ARBA" id="ARBA00022679"/>
    </source>
</evidence>
<evidence type="ECO:0000313" key="4">
    <source>
        <dbReference type="EMBL" id="GAH80384.1"/>
    </source>
</evidence>
<dbReference type="EMBL" id="BARU01042026">
    <property type="protein sequence ID" value="GAH80384.1"/>
    <property type="molecule type" value="Genomic_DNA"/>
</dbReference>
<dbReference type="Gene3D" id="3.40.1190.20">
    <property type="match status" value="1"/>
</dbReference>
<dbReference type="InterPro" id="IPR002173">
    <property type="entry name" value="Carboh/pur_kinase_PfkB_CS"/>
</dbReference>
<dbReference type="GO" id="GO:0016301">
    <property type="term" value="F:kinase activity"/>
    <property type="evidence" value="ECO:0007669"/>
    <property type="project" value="UniProtKB-KW"/>
</dbReference>
<dbReference type="GO" id="GO:0005829">
    <property type="term" value="C:cytosol"/>
    <property type="evidence" value="ECO:0007669"/>
    <property type="project" value="TreeGrafter"/>
</dbReference>
<organism evidence="4">
    <name type="scientific">marine sediment metagenome</name>
    <dbReference type="NCBI Taxonomy" id="412755"/>
    <lineage>
        <taxon>unclassified sequences</taxon>
        <taxon>metagenomes</taxon>
        <taxon>ecological metagenomes</taxon>
    </lineage>
</organism>
<comment type="caution">
    <text evidence="4">The sequence shown here is derived from an EMBL/GenBank/DDBJ whole genome shotgun (WGS) entry which is preliminary data.</text>
</comment>
<evidence type="ECO:0000259" key="3">
    <source>
        <dbReference type="Pfam" id="PF00294"/>
    </source>
</evidence>
<feature type="non-terminal residue" evidence="4">
    <location>
        <position position="1"/>
    </location>
</feature>
<evidence type="ECO:0000256" key="2">
    <source>
        <dbReference type="ARBA" id="ARBA00022777"/>
    </source>
</evidence>
<sequence>ARMLTGRPNLIRAAEEVLALGPKFVVVKKGEHGALLLAREGEGERMAEGRLVCPLPGFPCPEVCDPTGAGDSFAGGLMGHLARIGKHDFASLRRAMAYGTVTASFTVEDFSLRRLEGLALEEIEDRLRQYSDMLRLG</sequence>
<dbReference type="SUPFAM" id="SSF53613">
    <property type="entry name" value="Ribokinase-like"/>
    <property type="match status" value="1"/>
</dbReference>
<proteinExistence type="predicted"/>
<dbReference type="PANTHER" id="PTHR10584:SF166">
    <property type="entry name" value="RIBOKINASE"/>
    <property type="match status" value="1"/>
</dbReference>
<dbReference type="Pfam" id="PF00294">
    <property type="entry name" value="PfkB"/>
    <property type="match status" value="1"/>
</dbReference>
<dbReference type="InterPro" id="IPR011611">
    <property type="entry name" value="PfkB_dom"/>
</dbReference>
<dbReference type="InterPro" id="IPR029056">
    <property type="entry name" value="Ribokinase-like"/>
</dbReference>
<gene>
    <name evidence="4" type="ORF">S03H2_64654</name>
</gene>
<keyword evidence="2" id="KW-0418">Kinase</keyword>
<reference evidence="4" key="1">
    <citation type="journal article" date="2014" name="Front. Microbiol.">
        <title>High frequency of phylogenetically diverse reductive dehalogenase-homologous genes in deep subseafloor sedimentary metagenomes.</title>
        <authorList>
            <person name="Kawai M."/>
            <person name="Futagami T."/>
            <person name="Toyoda A."/>
            <person name="Takaki Y."/>
            <person name="Nishi S."/>
            <person name="Hori S."/>
            <person name="Arai W."/>
            <person name="Tsubouchi T."/>
            <person name="Morono Y."/>
            <person name="Uchiyama I."/>
            <person name="Ito T."/>
            <person name="Fujiyama A."/>
            <person name="Inagaki F."/>
            <person name="Takami H."/>
        </authorList>
    </citation>
    <scope>NUCLEOTIDE SEQUENCE</scope>
    <source>
        <strain evidence="4">Expedition CK06-06</strain>
    </source>
</reference>
<name>X1JQ26_9ZZZZ</name>
<feature type="domain" description="Carbohydrate kinase PfkB" evidence="3">
    <location>
        <begin position="6"/>
        <end position="111"/>
    </location>
</feature>
<dbReference type="AlphaFoldDB" id="X1JQ26"/>
<dbReference type="PANTHER" id="PTHR10584">
    <property type="entry name" value="SUGAR KINASE"/>
    <property type="match status" value="1"/>
</dbReference>
<protein>
    <recommendedName>
        <fullName evidence="3">Carbohydrate kinase PfkB domain-containing protein</fullName>
    </recommendedName>
</protein>
<dbReference type="PROSITE" id="PS00584">
    <property type="entry name" value="PFKB_KINASES_2"/>
    <property type="match status" value="1"/>
</dbReference>
<keyword evidence="1" id="KW-0808">Transferase</keyword>